<dbReference type="PANTHER" id="PTHR15508:SF8">
    <property type="entry name" value="LD24550P"/>
    <property type="match status" value="1"/>
</dbReference>
<dbReference type="InterPro" id="IPR000719">
    <property type="entry name" value="Prot_kinase_dom"/>
</dbReference>
<comment type="caution">
    <text evidence="2">The sequence shown here is derived from an EMBL/GenBank/DDBJ whole genome shotgun (WGS) entry which is preliminary data.</text>
</comment>
<dbReference type="InterPro" id="IPR011009">
    <property type="entry name" value="Kinase-like_dom_sf"/>
</dbReference>
<feature type="non-terminal residue" evidence="2">
    <location>
        <position position="349"/>
    </location>
</feature>
<accession>A0AA36G4P8</accession>
<dbReference type="EMBL" id="CATQJA010002656">
    <property type="protein sequence ID" value="CAJ0579364.1"/>
    <property type="molecule type" value="Genomic_DNA"/>
</dbReference>
<gene>
    <name evidence="2" type="ORF">MSPICULIGERA_LOCUS17584</name>
</gene>
<protein>
    <recommendedName>
        <fullName evidence="1">Protein kinase domain-containing protein</fullName>
    </recommendedName>
</protein>
<feature type="domain" description="Protein kinase" evidence="1">
    <location>
        <begin position="1"/>
        <end position="334"/>
    </location>
</feature>
<dbReference type="GO" id="GO:0004672">
    <property type="term" value="F:protein kinase activity"/>
    <property type="evidence" value="ECO:0007669"/>
    <property type="project" value="InterPro"/>
</dbReference>
<evidence type="ECO:0000313" key="2">
    <source>
        <dbReference type="EMBL" id="CAJ0579364.1"/>
    </source>
</evidence>
<dbReference type="Gene3D" id="1.10.510.10">
    <property type="entry name" value="Transferase(Phosphotransferase) domain 1"/>
    <property type="match status" value="1"/>
</dbReference>
<sequence>MPTKRWTEITQKTVFIILLLEYVETGRLWNFLRPYFDDCQQRFERSVAVDADVAEWPRENVAGYKGRRISFSVAVDTDRLARLSQQSLDEDEENPSSDQNPELCTIGVDAAAEAAETGPEILVPGPSELEDMPLRVEEEAPAPLRLRRSKAEMDPKSLCDALAECGRQLKSKKRMWMPEKGIPENLIVHWAAQMVSALYVLHTNGEYLCDLGPENILIGPDGNVLITSYAVWNGREYSEMRLRPGYSAPETFRASFEPTPEADIWTLGALIYELATGLPLAQAGPHGIGRPCLEPPFPAYCSASLFCRDLVNRVLLEEPDERLTLDAIRAHPFFESIRWQLYDNPHTST</sequence>
<proteinExistence type="predicted"/>
<keyword evidence="3" id="KW-1185">Reference proteome</keyword>
<dbReference type="GO" id="GO:0005524">
    <property type="term" value="F:ATP binding"/>
    <property type="evidence" value="ECO:0007669"/>
    <property type="project" value="InterPro"/>
</dbReference>
<reference evidence="2" key="1">
    <citation type="submission" date="2023-06" db="EMBL/GenBank/DDBJ databases">
        <authorList>
            <person name="Delattre M."/>
        </authorList>
    </citation>
    <scope>NUCLEOTIDE SEQUENCE</scope>
    <source>
        <strain evidence="2">AF72</strain>
    </source>
</reference>
<dbReference type="Proteomes" id="UP001177023">
    <property type="component" value="Unassembled WGS sequence"/>
</dbReference>
<dbReference type="InterPro" id="IPR051866">
    <property type="entry name" value="Intracell_Sig-Traffick_Protein"/>
</dbReference>
<evidence type="ECO:0000313" key="3">
    <source>
        <dbReference type="Proteomes" id="UP001177023"/>
    </source>
</evidence>
<dbReference type="SMART" id="SM00220">
    <property type="entry name" value="S_TKc"/>
    <property type="match status" value="1"/>
</dbReference>
<dbReference type="Pfam" id="PF00069">
    <property type="entry name" value="Pkinase"/>
    <property type="match status" value="1"/>
</dbReference>
<dbReference type="AlphaFoldDB" id="A0AA36G4P8"/>
<organism evidence="2 3">
    <name type="scientific">Mesorhabditis spiculigera</name>
    <dbReference type="NCBI Taxonomy" id="96644"/>
    <lineage>
        <taxon>Eukaryota</taxon>
        <taxon>Metazoa</taxon>
        <taxon>Ecdysozoa</taxon>
        <taxon>Nematoda</taxon>
        <taxon>Chromadorea</taxon>
        <taxon>Rhabditida</taxon>
        <taxon>Rhabditina</taxon>
        <taxon>Rhabditomorpha</taxon>
        <taxon>Rhabditoidea</taxon>
        <taxon>Rhabditidae</taxon>
        <taxon>Mesorhabditinae</taxon>
        <taxon>Mesorhabditis</taxon>
    </lineage>
</organism>
<dbReference type="PANTHER" id="PTHR15508">
    <property type="entry name" value="RIBOSOMAL PROTEIN S6 KINASE"/>
    <property type="match status" value="1"/>
</dbReference>
<name>A0AA36G4P8_9BILA</name>
<dbReference type="PROSITE" id="PS50011">
    <property type="entry name" value="PROTEIN_KINASE_DOM"/>
    <property type="match status" value="1"/>
</dbReference>
<evidence type="ECO:0000259" key="1">
    <source>
        <dbReference type="PROSITE" id="PS50011"/>
    </source>
</evidence>
<dbReference type="SUPFAM" id="SSF56112">
    <property type="entry name" value="Protein kinase-like (PK-like)"/>
    <property type="match status" value="1"/>
</dbReference>